<feature type="transmembrane region" description="Helical" evidence="1">
    <location>
        <begin position="29"/>
        <end position="47"/>
    </location>
</feature>
<protein>
    <submittedName>
        <fullName evidence="2">Uncharacterized protein</fullName>
    </submittedName>
</protein>
<reference evidence="2" key="1">
    <citation type="submission" date="2023-06" db="EMBL/GenBank/DDBJ databases">
        <title>Genome-scale phylogeny and comparative genomics of the fungal order Sordariales.</title>
        <authorList>
            <consortium name="Lawrence Berkeley National Laboratory"/>
            <person name="Hensen N."/>
            <person name="Bonometti L."/>
            <person name="Westerberg I."/>
            <person name="Brannstrom I.O."/>
            <person name="Guillou S."/>
            <person name="Cros-Aarteil S."/>
            <person name="Calhoun S."/>
            <person name="Haridas S."/>
            <person name="Kuo A."/>
            <person name="Mondo S."/>
            <person name="Pangilinan J."/>
            <person name="Riley R."/>
            <person name="Labutti K."/>
            <person name="Andreopoulos B."/>
            <person name="Lipzen A."/>
            <person name="Chen C."/>
            <person name="Yanf M."/>
            <person name="Daum C."/>
            <person name="Ng V."/>
            <person name="Clum A."/>
            <person name="Steindorff A."/>
            <person name="Ohm R."/>
            <person name="Martin F."/>
            <person name="Silar P."/>
            <person name="Natvig D."/>
            <person name="Lalanne C."/>
            <person name="Gautier V."/>
            <person name="Ament-Velasquez S.L."/>
            <person name="Kruys A."/>
            <person name="Hutchinson M.I."/>
            <person name="Powell A.J."/>
            <person name="Barry K."/>
            <person name="Miller A.N."/>
            <person name="Grigoriev I.V."/>
            <person name="Debuchy R."/>
            <person name="Gladieux P."/>
            <person name="Thoren M.H."/>
            <person name="Johannesson H."/>
        </authorList>
    </citation>
    <scope>NUCLEOTIDE SEQUENCE</scope>
    <source>
        <strain evidence="2">CBS 540.89</strain>
    </source>
</reference>
<name>A0AA40BNM0_9PEZI</name>
<evidence type="ECO:0000313" key="2">
    <source>
        <dbReference type="EMBL" id="KAK0737565.1"/>
    </source>
</evidence>
<dbReference type="EMBL" id="JAUKTV010000005">
    <property type="protein sequence ID" value="KAK0737565.1"/>
    <property type="molecule type" value="Genomic_DNA"/>
</dbReference>
<evidence type="ECO:0000313" key="3">
    <source>
        <dbReference type="Proteomes" id="UP001172159"/>
    </source>
</evidence>
<organism evidence="2 3">
    <name type="scientific">Apiosordaria backusii</name>
    <dbReference type="NCBI Taxonomy" id="314023"/>
    <lineage>
        <taxon>Eukaryota</taxon>
        <taxon>Fungi</taxon>
        <taxon>Dikarya</taxon>
        <taxon>Ascomycota</taxon>
        <taxon>Pezizomycotina</taxon>
        <taxon>Sordariomycetes</taxon>
        <taxon>Sordariomycetidae</taxon>
        <taxon>Sordariales</taxon>
        <taxon>Lasiosphaeriaceae</taxon>
        <taxon>Apiosordaria</taxon>
    </lineage>
</organism>
<sequence length="133" mass="15469">MAIRLSKFSLRLCIFRQSFGMVKYSRHMCAYDFEVLSAFWLFFHLHWRGVFYHATKTGVVFFSGGCIHLMFVCPVVFLAAVDKRDRSTNGLFISQKWGCPRREKAVFDDGLDDNVHVYRCDDACFPMASTKFP</sequence>
<evidence type="ECO:0000256" key="1">
    <source>
        <dbReference type="SAM" id="Phobius"/>
    </source>
</evidence>
<keyword evidence="1" id="KW-0472">Membrane</keyword>
<keyword evidence="3" id="KW-1185">Reference proteome</keyword>
<keyword evidence="1" id="KW-1133">Transmembrane helix</keyword>
<gene>
    <name evidence="2" type="ORF">B0T21DRAFT_167657</name>
</gene>
<dbReference type="AlphaFoldDB" id="A0AA40BNM0"/>
<accession>A0AA40BNM0</accession>
<comment type="caution">
    <text evidence="2">The sequence shown here is derived from an EMBL/GenBank/DDBJ whole genome shotgun (WGS) entry which is preliminary data.</text>
</comment>
<proteinExistence type="predicted"/>
<keyword evidence="1" id="KW-0812">Transmembrane</keyword>
<feature type="transmembrane region" description="Helical" evidence="1">
    <location>
        <begin position="59"/>
        <end position="81"/>
    </location>
</feature>
<dbReference type="Proteomes" id="UP001172159">
    <property type="component" value="Unassembled WGS sequence"/>
</dbReference>